<dbReference type="EMBL" id="DXDU01000079">
    <property type="protein sequence ID" value="HIY26497.1"/>
    <property type="molecule type" value="Genomic_DNA"/>
</dbReference>
<organism evidence="1 2">
    <name type="scientific">Candidatus Acutalibacter pullistercoris</name>
    <dbReference type="NCBI Taxonomy" id="2838418"/>
    <lineage>
        <taxon>Bacteria</taxon>
        <taxon>Bacillati</taxon>
        <taxon>Bacillota</taxon>
        <taxon>Clostridia</taxon>
        <taxon>Eubacteriales</taxon>
        <taxon>Acutalibacteraceae</taxon>
        <taxon>Acutalibacter</taxon>
    </lineage>
</organism>
<name>A0A9D1YD49_9FIRM</name>
<reference evidence="1" key="1">
    <citation type="journal article" date="2021" name="PeerJ">
        <title>Extensive microbial diversity within the chicken gut microbiome revealed by metagenomics and culture.</title>
        <authorList>
            <person name="Gilroy R."/>
            <person name="Ravi A."/>
            <person name="Getino M."/>
            <person name="Pursley I."/>
            <person name="Horton D.L."/>
            <person name="Alikhan N.F."/>
            <person name="Baker D."/>
            <person name="Gharbi K."/>
            <person name="Hall N."/>
            <person name="Watson M."/>
            <person name="Adriaenssens E.M."/>
            <person name="Foster-Nyarko E."/>
            <person name="Jarju S."/>
            <person name="Secka A."/>
            <person name="Antonio M."/>
            <person name="Oren A."/>
            <person name="Chaudhuri R.R."/>
            <person name="La Ragione R."/>
            <person name="Hildebrand F."/>
            <person name="Pallen M.J."/>
        </authorList>
    </citation>
    <scope>NUCLEOTIDE SEQUENCE</scope>
    <source>
        <strain evidence="1">1282</strain>
    </source>
</reference>
<gene>
    <name evidence="1" type="ORF">H9838_04895</name>
</gene>
<reference evidence="1" key="2">
    <citation type="submission" date="2021-04" db="EMBL/GenBank/DDBJ databases">
        <authorList>
            <person name="Gilroy R."/>
        </authorList>
    </citation>
    <scope>NUCLEOTIDE SEQUENCE</scope>
    <source>
        <strain evidence="1">1282</strain>
    </source>
</reference>
<evidence type="ECO:0000313" key="1">
    <source>
        <dbReference type="EMBL" id="HIY26497.1"/>
    </source>
</evidence>
<accession>A0A9D1YD49</accession>
<sequence length="127" mass="13657">MAATVLLYNFTGERGRKIALCCLPLGVRPKQVGQEDYGEPVGALAGLFPRTGAPAPAEGFSQEMLVMAGFTQSQLDQFLHSLRKKGGGPVALKAVVTPANQGWDSITLFREILQEHQAFEAGRQAKT</sequence>
<dbReference type="InterPro" id="IPR016621">
    <property type="entry name" value="UCP014543"/>
</dbReference>
<comment type="caution">
    <text evidence="1">The sequence shown here is derived from an EMBL/GenBank/DDBJ whole genome shotgun (WGS) entry which is preliminary data.</text>
</comment>
<dbReference type="Pfam" id="PF12646">
    <property type="entry name" value="DUF3783"/>
    <property type="match status" value="1"/>
</dbReference>
<proteinExistence type="predicted"/>
<protein>
    <submittedName>
        <fullName evidence="1">DUF3783 domain-containing protein</fullName>
    </submittedName>
</protein>
<dbReference type="AlphaFoldDB" id="A0A9D1YD49"/>
<evidence type="ECO:0000313" key="2">
    <source>
        <dbReference type="Proteomes" id="UP000823915"/>
    </source>
</evidence>
<dbReference type="Proteomes" id="UP000823915">
    <property type="component" value="Unassembled WGS sequence"/>
</dbReference>